<name>A0A840ZQZ6_9HYPH</name>
<reference evidence="2 3" key="1">
    <citation type="submission" date="2020-08" db="EMBL/GenBank/DDBJ databases">
        <title>Genomic Encyclopedia of Type Strains, Phase IV (KMG-IV): sequencing the most valuable type-strain genomes for metagenomic binning, comparative biology and taxonomic classification.</title>
        <authorList>
            <person name="Goeker M."/>
        </authorList>
    </citation>
    <scope>NUCLEOTIDE SEQUENCE [LARGE SCALE GENOMIC DNA]</scope>
    <source>
        <strain evidence="2 3">DSM 2163</strain>
    </source>
</reference>
<comment type="caution">
    <text evidence="2">The sequence shown here is derived from an EMBL/GenBank/DDBJ whole genome shotgun (WGS) entry which is preliminary data.</text>
</comment>
<dbReference type="RefSeq" id="WP_183572545.1">
    <property type="nucleotide sequence ID" value="NZ_JACHOP010000023.1"/>
</dbReference>
<dbReference type="AlphaFoldDB" id="A0A840ZQZ6"/>
<proteinExistence type="predicted"/>
<dbReference type="EMBL" id="JACHOP010000023">
    <property type="protein sequence ID" value="MBB5759468.1"/>
    <property type="molecule type" value="Genomic_DNA"/>
</dbReference>
<dbReference type="NCBIfam" id="TIGR02532">
    <property type="entry name" value="IV_pilin_GFxxxE"/>
    <property type="match status" value="1"/>
</dbReference>
<dbReference type="Pfam" id="PF07963">
    <property type="entry name" value="N_methyl"/>
    <property type="match status" value="1"/>
</dbReference>
<protein>
    <submittedName>
        <fullName evidence="2">General secretion pathway protein I</fullName>
    </submittedName>
</protein>
<dbReference type="InterPro" id="IPR012902">
    <property type="entry name" value="N_methyl_site"/>
</dbReference>
<keyword evidence="1" id="KW-0472">Membrane</keyword>
<feature type="transmembrane region" description="Helical" evidence="1">
    <location>
        <begin position="20"/>
        <end position="39"/>
    </location>
</feature>
<keyword evidence="1" id="KW-0812">Transmembrane</keyword>
<evidence type="ECO:0000313" key="3">
    <source>
        <dbReference type="Proteomes" id="UP000583454"/>
    </source>
</evidence>
<keyword evidence="3" id="KW-1185">Reference proteome</keyword>
<organism evidence="2 3">
    <name type="scientific">Methylorubrum rhodinum</name>
    <dbReference type="NCBI Taxonomy" id="29428"/>
    <lineage>
        <taxon>Bacteria</taxon>
        <taxon>Pseudomonadati</taxon>
        <taxon>Pseudomonadota</taxon>
        <taxon>Alphaproteobacteria</taxon>
        <taxon>Hyphomicrobiales</taxon>
        <taxon>Methylobacteriaceae</taxon>
        <taxon>Methylorubrum</taxon>
    </lineage>
</organism>
<evidence type="ECO:0000256" key="1">
    <source>
        <dbReference type="SAM" id="Phobius"/>
    </source>
</evidence>
<evidence type="ECO:0000313" key="2">
    <source>
        <dbReference type="EMBL" id="MBB5759468.1"/>
    </source>
</evidence>
<keyword evidence="1" id="KW-1133">Transmembrane helix</keyword>
<dbReference type="Proteomes" id="UP000583454">
    <property type="component" value="Unassembled WGS sequence"/>
</dbReference>
<accession>A0A840ZQZ6</accession>
<gene>
    <name evidence="2" type="ORF">HNR00_004202</name>
</gene>
<sequence length="131" mass="13737">MTPPRSSSGSDADGFTLVEMLVAFAIVSLCTVSALDVAASLGRQSGQVEAALRAVDEARGIVALRLAAGTLRRGAETGRFSDGQTWILDVADVGPRLGWHDVPPVWHVRLTRDAPRGPVVYETVLTVGLGG</sequence>